<dbReference type="Pfam" id="PF00561">
    <property type="entry name" value="Abhydrolase_1"/>
    <property type="match status" value="1"/>
</dbReference>
<dbReference type="Proteomes" id="UP001501612">
    <property type="component" value="Unassembled WGS sequence"/>
</dbReference>
<dbReference type="InterPro" id="IPR000073">
    <property type="entry name" value="AB_hydrolase_1"/>
</dbReference>
<dbReference type="Gene3D" id="3.40.50.1820">
    <property type="entry name" value="alpha/beta hydrolase"/>
    <property type="match status" value="1"/>
</dbReference>
<proteinExistence type="predicted"/>
<keyword evidence="1" id="KW-0575">Peroxidase</keyword>
<dbReference type="PANTHER" id="PTHR43433:SF4">
    <property type="entry name" value="NON-HEME CHLOROPEROXIDASE-RELATED"/>
    <property type="match status" value="1"/>
</dbReference>
<keyword evidence="3" id="KW-0378">Hydrolase</keyword>
<evidence type="ECO:0000256" key="1">
    <source>
        <dbReference type="ARBA" id="ARBA00022559"/>
    </source>
</evidence>
<dbReference type="InterPro" id="IPR000639">
    <property type="entry name" value="Epox_hydrolase-like"/>
</dbReference>
<dbReference type="InterPro" id="IPR050471">
    <property type="entry name" value="AB_hydrolase"/>
</dbReference>
<protein>
    <submittedName>
        <fullName evidence="3">Alpha/beta hydrolase</fullName>
    </submittedName>
</protein>
<dbReference type="EMBL" id="BAAAMY010000006">
    <property type="protein sequence ID" value="GAA1924451.1"/>
    <property type="molecule type" value="Genomic_DNA"/>
</dbReference>
<keyword evidence="1" id="KW-0560">Oxidoreductase</keyword>
<evidence type="ECO:0000259" key="2">
    <source>
        <dbReference type="Pfam" id="PF00561"/>
    </source>
</evidence>
<comment type="caution">
    <text evidence="3">The sequence shown here is derived from an EMBL/GenBank/DDBJ whole genome shotgun (WGS) entry which is preliminary data.</text>
</comment>
<keyword evidence="4" id="KW-1185">Reference proteome</keyword>
<dbReference type="InterPro" id="IPR029058">
    <property type="entry name" value="AB_hydrolase_fold"/>
</dbReference>
<dbReference type="PRINTS" id="PR00111">
    <property type="entry name" value="ABHYDROLASE"/>
</dbReference>
<dbReference type="GO" id="GO:0016787">
    <property type="term" value="F:hydrolase activity"/>
    <property type="evidence" value="ECO:0007669"/>
    <property type="project" value="UniProtKB-KW"/>
</dbReference>
<evidence type="ECO:0000313" key="4">
    <source>
        <dbReference type="Proteomes" id="UP001501612"/>
    </source>
</evidence>
<dbReference type="SUPFAM" id="SSF53474">
    <property type="entry name" value="alpha/beta-Hydrolases"/>
    <property type="match status" value="1"/>
</dbReference>
<feature type="domain" description="AB hydrolase-1" evidence="2">
    <location>
        <begin position="22"/>
        <end position="256"/>
    </location>
</feature>
<gene>
    <name evidence="3" type="ORF">GCM10009737_27740</name>
</gene>
<organism evidence="3 4">
    <name type="scientific">Nocardioides lentus</name>
    <dbReference type="NCBI Taxonomy" id="338077"/>
    <lineage>
        <taxon>Bacteria</taxon>
        <taxon>Bacillati</taxon>
        <taxon>Actinomycetota</taxon>
        <taxon>Actinomycetes</taxon>
        <taxon>Propionibacteriales</taxon>
        <taxon>Nocardioidaceae</taxon>
        <taxon>Nocardioides</taxon>
    </lineage>
</organism>
<dbReference type="RefSeq" id="WP_344008143.1">
    <property type="nucleotide sequence ID" value="NZ_BAAAMY010000006.1"/>
</dbReference>
<reference evidence="4" key="1">
    <citation type="journal article" date="2019" name="Int. J. Syst. Evol. Microbiol.">
        <title>The Global Catalogue of Microorganisms (GCM) 10K type strain sequencing project: providing services to taxonomists for standard genome sequencing and annotation.</title>
        <authorList>
            <consortium name="The Broad Institute Genomics Platform"/>
            <consortium name="The Broad Institute Genome Sequencing Center for Infectious Disease"/>
            <person name="Wu L."/>
            <person name="Ma J."/>
        </authorList>
    </citation>
    <scope>NUCLEOTIDE SEQUENCE [LARGE SCALE GENOMIC DNA]</scope>
    <source>
        <strain evidence="4">JCM 14046</strain>
    </source>
</reference>
<dbReference type="PANTHER" id="PTHR43433">
    <property type="entry name" value="HYDROLASE, ALPHA/BETA FOLD FAMILY PROTEIN"/>
    <property type="match status" value="1"/>
</dbReference>
<accession>A0ABP5B0K0</accession>
<name>A0ABP5B0K0_9ACTN</name>
<sequence length="272" mass="29162">MPQIESNGLTLSYEDTGGEGRPVVLIHGWPLSGASWSEQIPALTSAGYRVISYDRRGFGASDKPETGYDYDTFAADLDGLLTGLDVDDATLVGFSMGGGEVVRYLSTYGEGRVRSAVLAGAVPPYLLKNDENPDGALPEEGIRDFEQSITTDREGFLDGFVTNFFTAGDELKVTEEQRQEALELAKPARDEAVLLCVNAFGRTDFRGDLPKITVPVLVLHGDSDAVVPFEASGERSVAALANASVHVVKDGPHGFNVSHKDEFNSALVDFLG</sequence>
<evidence type="ECO:0000313" key="3">
    <source>
        <dbReference type="EMBL" id="GAA1924451.1"/>
    </source>
</evidence>
<dbReference type="PRINTS" id="PR00412">
    <property type="entry name" value="EPOXHYDRLASE"/>
</dbReference>